<dbReference type="HOGENOM" id="CLU_1377587_0_0_12"/>
<dbReference type="RefSeq" id="WP_002692052.1">
    <property type="nucleotide sequence ID" value="NZ_CM001797.1"/>
</dbReference>
<evidence type="ECO:0000313" key="2">
    <source>
        <dbReference type="EMBL" id="EMB21553.1"/>
    </source>
</evidence>
<accession>A0A0F6MP04</accession>
<organism evidence="2">
    <name type="scientific">Treponema denticola OTK</name>
    <dbReference type="NCBI Taxonomy" id="999434"/>
    <lineage>
        <taxon>Bacteria</taxon>
        <taxon>Pseudomonadati</taxon>
        <taxon>Spirochaetota</taxon>
        <taxon>Spirochaetia</taxon>
        <taxon>Spirochaetales</taxon>
        <taxon>Treponemataceae</taxon>
        <taxon>Treponema</taxon>
    </lineage>
</organism>
<evidence type="ECO:0008006" key="3">
    <source>
        <dbReference type="Google" id="ProtNLM"/>
    </source>
</evidence>
<sequence>MKKLLFVGVFAILVGTLCFAGNGSDNGNGGADKIGAYVGWPFGLSYSHEFNDLVELDLVVGYKGYLVWHRLDFQIGALFTVFDPILPALGNQKCPLSLGPVVGVNFSSIYNGYLGTYYTGGFSILLPIRWEMNFGNIPDFNVFFDVAPIGMNVQFYKTYDIDSYGNTNTRVVPGVYYTVRAGVGLRYRIPNKK</sequence>
<dbReference type="PATRIC" id="fig|999434.4.peg.1375"/>
<protein>
    <recommendedName>
        <fullName evidence="3">Outer membrane protein beta-barrel domain-containing protein</fullName>
    </recommendedName>
</protein>
<feature type="chain" id="PRO_5002507899" description="Outer membrane protein beta-barrel domain-containing protein" evidence="1">
    <location>
        <begin position="21"/>
        <end position="193"/>
    </location>
</feature>
<dbReference type="EMBL" id="AGDY01000006">
    <property type="protein sequence ID" value="EMB21553.1"/>
    <property type="molecule type" value="Genomic_DNA"/>
</dbReference>
<evidence type="ECO:0000256" key="1">
    <source>
        <dbReference type="SAM" id="SignalP"/>
    </source>
</evidence>
<name>A0A0F6MP04_TREDN</name>
<proteinExistence type="predicted"/>
<dbReference type="AlphaFoldDB" id="A0A0F6MP04"/>
<reference evidence="2" key="1">
    <citation type="submission" date="2012-01" db="EMBL/GenBank/DDBJ databases">
        <title>The Genome Sequence of Treponema denticola OTK.</title>
        <authorList>
            <consortium name="The Broad Institute Genome Sequencing Platform"/>
            <person name="Earl A."/>
            <person name="Ward D."/>
            <person name="Feldgarden M."/>
            <person name="Gevers D."/>
            <person name="Blanton J.M."/>
            <person name="Fenno C.J."/>
            <person name="Baranova O.V."/>
            <person name="Mathney J."/>
            <person name="Dewhirst F.E."/>
            <person name="Izard J."/>
            <person name="Young S.K."/>
            <person name="Zeng Q."/>
            <person name="Gargeya S."/>
            <person name="Fitzgerald M."/>
            <person name="Haas B."/>
            <person name="Abouelleil A."/>
            <person name="Alvarado L."/>
            <person name="Arachchi H.M."/>
            <person name="Berlin A."/>
            <person name="Chapman S.B."/>
            <person name="Gearin G."/>
            <person name="Goldberg J."/>
            <person name="Griggs A."/>
            <person name="Gujja S."/>
            <person name="Hansen M."/>
            <person name="Heiman D."/>
            <person name="Howarth C."/>
            <person name="Larimer J."/>
            <person name="Lui A."/>
            <person name="MacDonald P.J.P."/>
            <person name="McCowen C."/>
            <person name="Montmayeur A."/>
            <person name="Murphy C."/>
            <person name="Neiman D."/>
            <person name="Pearson M."/>
            <person name="Priest M."/>
            <person name="Roberts A."/>
            <person name="Saif S."/>
            <person name="Shea T."/>
            <person name="Sisk P."/>
            <person name="Stolte C."/>
            <person name="Sykes S."/>
            <person name="Wortman J."/>
            <person name="Nusbaum C."/>
            <person name="Birren B."/>
        </authorList>
    </citation>
    <scope>NUCLEOTIDE SEQUENCE [LARGE SCALE GENOMIC DNA]</scope>
    <source>
        <strain evidence="2">OTK</strain>
    </source>
</reference>
<keyword evidence="1" id="KW-0732">Signal</keyword>
<feature type="signal peptide" evidence="1">
    <location>
        <begin position="1"/>
        <end position="20"/>
    </location>
</feature>
<gene>
    <name evidence="2" type="ORF">HMPREF9723_01326</name>
</gene>
<dbReference type="Proteomes" id="UP000011701">
    <property type="component" value="Chromosome"/>
</dbReference>
<comment type="caution">
    <text evidence="2">The sequence shown here is derived from an EMBL/GenBank/DDBJ whole genome shotgun (WGS) entry which is preliminary data.</text>
</comment>